<feature type="domain" description="Lon proteolytic" evidence="4">
    <location>
        <begin position="25"/>
        <end position="225"/>
    </location>
</feature>
<dbReference type="FunFam" id="3.30.230.10:FF:000015">
    <property type="entry name" value="Lon protease homolog, mitochondrial"/>
    <property type="match status" value="1"/>
</dbReference>
<dbReference type="GO" id="GO:0007005">
    <property type="term" value="P:mitochondrion organization"/>
    <property type="evidence" value="ECO:0007669"/>
    <property type="project" value="TreeGrafter"/>
</dbReference>
<evidence type="ECO:0000259" key="4">
    <source>
        <dbReference type="PROSITE" id="PS51786"/>
    </source>
</evidence>
<comment type="caution">
    <text evidence="5">The sequence shown here is derived from an EMBL/GenBank/DDBJ whole genome shotgun (WGS) entry which is preliminary data.</text>
</comment>
<evidence type="ECO:0000256" key="2">
    <source>
        <dbReference type="ARBA" id="ARBA00022825"/>
    </source>
</evidence>
<dbReference type="InterPro" id="IPR008269">
    <property type="entry name" value="Lon_proteolytic"/>
</dbReference>
<evidence type="ECO:0000313" key="6">
    <source>
        <dbReference type="Proteomes" id="UP000681720"/>
    </source>
</evidence>
<sequence length="226" mass="24541">MIIDEGNLHEFVGKPVYTSDRMYELTPPGVSMGLAWTANGGSVLFIESRFTNPIDAFDTSSSDKKDDKTSGASGSLILTGKLGDVMKESCTIALTYAKSFLQQLDPKNRSLRVGHIHVHVPEGATPKDGPSAGCTIVTALLSLGLNKPIRQDVAMTGEVSLTGRVLPVGGIKEKVIAAKRANVHTVILPYENQKDYNDLQDFIKDGLIVHFAKTYADVYKIIFDDQ</sequence>
<dbReference type="InterPro" id="IPR027065">
    <property type="entry name" value="Lon_Prtase"/>
</dbReference>
<dbReference type="GO" id="GO:0003697">
    <property type="term" value="F:single-stranded DNA binding"/>
    <property type="evidence" value="ECO:0007669"/>
    <property type="project" value="TreeGrafter"/>
</dbReference>
<dbReference type="Gene3D" id="3.30.230.10">
    <property type="match status" value="1"/>
</dbReference>
<dbReference type="GO" id="GO:0005524">
    <property type="term" value="F:ATP binding"/>
    <property type="evidence" value="ECO:0007669"/>
    <property type="project" value="InterPro"/>
</dbReference>
<dbReference type="PANTHER" id="PTHR43718:SF2">
    <property type="entry name" value="LON PROTEASE HOMOLOG, MITOCHONDRIAL"/>
    <property type="match status" value="1"/>
</dbReference>
<evidence type="ECO:0000313" key="5">
    <source>
        <dbReference type="EMBL" id="CAF5152572.1"/>
    </source>
</evidence>
<dbReference type="PANTHER" id="PTHR43718">
    <property type="entry name" value="LON PROTEASE"/>
    <property type="match status" value="1"/>
</dbReference>
<keyword evidence="2 3" id="KW-0720">Serine protease</keyword>
<dbReference type="PROSITE" id="PS01046">
    <property type="entry name" value="LON_SER"/>
    <property type="match status" value="1"/>
</dbReference>
<dbReference type="GO" id="GO:0005759">
    <property type="term" value="C:mitochondrial matrix"/>
    <property type="evidence" value="ECO:0007669"/>
    <property type="project" value="TreeGrafter"/>
</dbReference>
<organism evidence="5 6">
    <name type="scientific">Rotaria magnacalcarata</name>
    <dbReference type="NCBI Taxonomy" id="392030"/>
    <lineage>
        <taxon>Eukaryota</taxon>
        <taxon>Metazoa</taxon>
        <taxon>Spiralia</taxon>
        <taxon>Gnathifera</taxon>
        <taxon>Rotifera</taxon>
        <taxon>Eurotatoria</taxon>
        <taxon>Bdelloidea</taxon>
        <taxon>Philodinida</taxon>
        <taxon>Philodinidae</taxon>
        <taxon>Rotaria</taxon>
    </lineage>
</organism>
<proteinExistence type="inferred from homology"/>
<dbReference type="Pfam" id="PF05362">
    <property type="entry name" value="Lon_C"/>
    <property type="match status" value="2"/>
</dbReference>
<evidence type="ECO:0000256" key="3">
    <source>
        <dbReference type="PROSITE-ProRule" id="PRU01122"/>
    </source>
</evidence>
<keyword evidence="3" id="KW-0645">Protease</keyword>
<name>A0A8S3G4C6_9BILA</name>
<dbReference type="InterPro" id="IPR020568">
    <property type="entry name" value="Ribosomal_Su5_D2-typ_SF"/>
</dbReference>
<dbReference type="Proteomes" id="UP000681720">
    <property type="component" value="Unassembled WGS sequence"/>
</dbReference>
<feature type="active site" evidence="3">
    <location>
        <position position="131"/>
    </location>
</feature>
<dbReference type="GO" id="GO:0051131">
    <property type="term" value="P:chaperone-mediated protein complex assembly"/>
    <property type="evidence" value="ECO:0007669"/>
    <property type="project" value="TreeGrafter"/>
</dbReference>
<dbReference type="EMBL" id="CAJOBJ010289444">
    <property type="protein sequence ID" value="CAF5152572.1"/>
    <property type="molecule type" value="Genomic_DNA"/>
</dbReference>
<dbReference type="PROSITE" id="PS51786">
    <property type="entry name" value="LON_PROTEOLYTIC"/>
    <property type="match status" value="1"/>
</dbReference>
<dbReference type="SUPFAM" id="SSF54211">
    <property type="entry name" value="Ribosomal protein S5 domain 2-like"/>
    <property type="match status" value="1"/>
</dbReference>
<keyword evidence="1 3" id="KW-0378">Hydrolase</keyword>
<dbReference type="AlphaFoldDB" id="A0A8S3G4C6"/>
<dbReference type="GO" id="GO:0004252">
    <property type="term" value="F:serine-type endopeptidase activity"/>
    <property type="evidence" value="ECO:0007669"/>
    <property type="project" value="UniProtKB-UniRule"/>
</dbReference>
<gene>
    <name evidence="5" type="ORF">GIL414_LOCUS65166</name>
</gene>
<protein>
    <recommendedName>
        <fullName evidence="4">Lon proteolytic domain-containing protein</fullName>
    </recommendedName>
</protein>
<dbReference type="GO" id="GO:0006515">
    <property type="term" value="P:protein quality control for misfolded or incompletely synthesized proteins"/>
    <property type="evidence" value="ECO:0007669"/>
    <property type="project" value="TreeGrafter"/>
</dbReference>
<dbReference type="InterPro" id="IPR008268">
    <property type="entry name" value="Peptidase_S16_AS"/>
</dbReference>
<feature type="active site" evidence="3">
    <location>
        <position position="174"/>
    </location>
</feature>
<dbReference type="PRINTS" id="PR00830">
    <property type="entry name" value="ENDOLAPTASE"/>
</dbReference>
<reference evidence="5" key="1">
    <citation type="submission" date="2021-02" db="EMBL/GenBank/DDBJ databases">
        <authorList>
            <person name="Nowell W R."/>
        </authorList>
    </citation>
    <scope>NUCLEOTIDE SEQUENCE</scope>
</reference>
<dbReference type="GO" id="GO:0004176">
    <property type="term" value="F:ATP-dependent peptidase activity"/>
    <property type="evidence" value="ECO:0007669"/>
    <property type="project" value="UniProtKB-UniRule"/>
</dbReference>
<accession>A0A8S3G4C6</accession>
<evidence type="ECO:0000256" key="1">
    <source>
        <dbReference type="ARBA" id="ARBA00022801"/>
    </source>
</evidence>
<comment type="similarity">
    <text evidence="3">Belongs to the peptidase S16 family.</text>
</comment>
<dbReference type="InterPro" id="IPR014721">
    <property type="entry name" value="Ribsml_uS5_D2-typ_fold_subgr"/>
</dbReference>